<keyword evidence="6" id="KW-0010">Activator</keyword>
<evidence type="ECO:0000256" key="6">
    <source>
        <dbReference type="RuleBase" id="RU364060"/>
    </source>
</evidence>
<comment type="subcellular location">
    <subcellularLocation>
        <location evidence="1 6">Nucleus</location>
    </subcellularLocation>
</comment>
<dbReference type="Gene3D" id="6.10.140.200">
    <property type="match status" value="1"/>
</dbReference>
<evidence type="ECO:0000256" key="4">
    <source>
        <dbReference type="ARBA" id="ARBA00023163"/>
    </source>
</evidence>
<keyword evidence="3 6" id="KW-0805">Transcription regulation</keyword>
<keyword evidence="5 6" id="KW-0539">Nucleus</keyword>
<comment type="function">
    <text evidence="6">Component of the Mediator complex, a coactivator involved in the regulated transcription of nearly all RNA polymerase II-dependent genes. Mediator functions as a bridge to convey information from gene-specific regulatory proteins to the basal RNA polymerase II transcription machinery.</text>
</comment>
<dbReference type="InterPro" id="IPR044888">
    <property type="entry name" value="Mediatior_Med7_sf"/>
</dbReference>
<dbReference type="RefSeq" id="XP_011498363.1">
    <property type="nucleotide sequence ID" value="XM_011500061.1"/>
</dbReference>
<dbReference type="InterPro" id="IPR037212">
    <property type="entry name" value="Med7/Med21-like"/>
</dbReference>
<accession>A0AAJ6YHW2</accession>
<dbReference type="GeneID" id="105362595"/>
<organism evidence="7 8">
    <name type="scientific">Ceratosolen solmsi marchali</name>
    <dbReference type="NCBI Taxonomy" id="326594"/>
    <lineage>
        <taxon>Eukaryota</taxon>
        <taxon>Metazoa</taxon>
        <taxon>Ecdysozoa</taxon>
        <taxon>Arthropoda</taxon>
        <taxon>Hexapoda</taxon>
        <taxon>Insecta</taxon>
        <taxon>Pterygota</taxon>
        <taxon>Neoptera</taxon>
        <taxon>Endopterygota</taxon>
        <taxon>Hymenoptera</taxon>
        <taxon>Apocrita</taxon>
        <taxon>Proctotrupomorpha</taxon>
        <taxon>Chalcidoidea</taxon>
        <taxon>Agaonidae</taxon>
        <taxon>Agaoninae</taxon>
        <taxon>Ceratosolen</taxon>
    </lineage>
</organism>
<dbReference type="PANTHER" id="PTHR21428">
    <property type="entry name" value="MEDIATOR OF RNA POLYMERASE II TRANSCRIPTION SUBUNIT 7"/>
    <property type="match status" value="1"/>
</dbReference>
<evidence type="ECO:0000256" key="5">
    <source>
        <dbReference type="ARBA" id="ARBA00023242"/>
    </source>
</evidence>
<dbReference type="Pfam" id="PF05983">
    <property type="entry name" value="Med7"/>
    <property type="match status" value="1"/>
</dbReference>
<comment type="similarity">
    <text evidence="2 6">Belongs to the Mediator complex subunit 7 family.</text>
</comment>
<reference evidence="8" key="1">
    <citation type="submission" date="2025-08" db="UniProtKB">
        <authorList>
            <consortium name="RefSeq"/>
        </authorList>
    </citation>
    <scope>IDENTIFICATION</scope>
</reference>
<keyword evidence="4 6" id="KW-0804">Transcription</keyword>
<evidence type="ECO:0000256" key="2">
    <source>
        <dbReference type="ARBA" id="ARBA00009994"/>
    </source>
</evidence>
<comment type="subunit">
    <text evidence="6">Component of the Mediator complex.</text>
</comment>
<evidence type="ECO:0000256" key="3">
    <source>
        <dbReference type="ARBA" id="ARBA00023015"/>
    </source>
</evidence>
<keyword evidence="7" id="KW-1185">Reference proteome</keyword>
<protein>
    <recommendedName>
        <fullName evidence="6">Mediator of RNA polymerase II transcription subunit 7</fullName>
    </recommendedName>
</protein>
<dbReference type="Proteomes" id="UP000695007">
    <property type="component" value="Unplaced"/>
</dbReference>
<proteinExistence type="inferred from homology"/>
<dbReference type="GO" id="GO:0006357">
    <property type="term" value="P:regulation of transcription by RNA polymerase II"/>
    <property type="evidence" value="ECO:0007669"/>
    <property type="project" value="InterPro"/>
</dbReference>
<dbReference type="GO" id="GO:0003712">
    <property type="term" value="F:transcription coregulator activity"/>
    <property type="evidence" value="ECO:0007669"/>
    <property type="project" value="InterPro"/>
</dbReference>
<evidence type="ECO:0000256" key="1">
    <source>
        <dbReference type="ARBA" id="ARBA00004123"/>
    </source>
</evidence>
<name>A0AAJ6YHW2_9HYME</name>
<evidence type="ECO:0000313" key="8">
    <source>
        <dbReference type="RefSeq" id="XP_011498363.1"/>
    </source>
</evidence>
<dbReference type="GO" id="GO:0070847">
    <property type="term" value="C:core mediator complex"/>
    <property type="evidence" value="ECO:0007669"/>
    <property type="project" value="TreeGrafter"/>
</dbReference>
<dbReference type="SUPFAM" id="SSF140718">
    <property type="entry name" value="Mediator hinge subcomplex-like"/>
    <property type="match status" value="1"/>
</dbReference>
<dbReference type="CTD" id="9443"/>
<dbReference type="InterPro" id="IPR009244">
    <property type="entry name" value="Mediatior_Med7"/>
</dbReference>
<dbReference type="KEGG" id="csol:105362595"/>
<dbReference type="AlphaFoldDB" id="A0AAJ6YHW2"/>
<dbReference type="GO" id="GO:0016592">
    <property type="term" value="C:mediator complex"/>
    <property type="evidence" value="ECO:0007669"/>
    <property type="project" value="InterPro"/>
</dbReference>
<sequence>MASSDAIQVSSLPLPPVQYINLYTDENVRRNRTPRPPPPIHDNYSMFGNIFNADDTIIRPLEAQGIKRLYPQHFDRRRELKKLNHSLLVNFLDLIDLLVLCPDSPRRAEKVEDLSLLFIHIHHLLNEFRPHQARETLRVMMELQRRQRTETALRFQKHLEKVQEILQNALQMLPDTSDLDSKLSINIEGMEIDSDLSAEQHAVDPCSQSDRIMCKVIDDMLLSNGLY</sequence>
<evidence type="ECO:0000313" key="7">
    <source>
        <dbReference type="Proteomes" id="UP000695007"/>
    </source>
</evidence>
<gene>
    <name evidence="8" type="primary">LOC105362595</name>
</gene>
<dbReference type="PANTHER" id="PTHR21428:SF11">
    <property type="entry name" value="MEDIATOR OF RNA POLYMERASE II TRANSCRIPTION SUBUNIT 7"/>
    <property type="match status" value="1"/>
</dbReference>